<name>A0A4R6DCE2_9MICO</name>
<feature type="region of interest" description="Disordered" evidence="1">
    <location>
        <begin position="56"/>
        <end position="87"/>
    </location>
</feature>
<proteinExistence type="predicted"/>
<evidence type="ECO:0000313" key="3">
    <source>
        <dbReference type="Proteomes" id="UP000295764"/>
    </source>
</evidence>
<evidence type="ECO:0000313" key="2">
    <source>
        <dbReference type="EMBL" id="TDN41568.1"/>
    </source>
</evidence>
<accession>A0A4R6DCE2</accession>
<dbReference type="Proteomes" id="UP000295764">
    <property type="component" value="Unassembled WGS sequence"/>
</dbReference>
<organism evidence="2 3">
    <name type="scientific">Curtobacterium flaccumfaciens</name>
    <dbReference type="NCBI Taxonomy" id="2035"/>
    <lineage>
        <taxon>Bacteria</taxon>
        <taxon>Bacillati</taxon>
        <taxon>Actinomycetota</taxon>
        <taxon>Actinomycetes</taxon>
        <taxon>Micrococcales</taxon>
        <taxon>Microbacteriaceae</taxon>
        <taxon>Curtobacterium</taxon>
    </lineage>
</organism>
<comment type="caution">
    <text evidence="2">The sequence shown here is derived from an EMBL/GenBank/DDBJ whole genome shotgun (WGS) entry which is preliminary data.</text>
</comment>
<reference evidence="2 3" key="1">
    <citation type="submission" date="2019-03" db="EMBL/GenBank/DDBJ databases">
        <title>Genomic analyses of the natural microbiome of Caenorhabditis elegans.</title>
        <authorList>
            <person name="Samuel B."/>
        </authorList>
    </citation>
    <scope>NUCLEOTIDE SEQUENCE [LARGE SCALE GENOMIC DNA]</scope>
    <source>
        <strain evidence="2 3">JUb65</strain>
    </source>
</reference>
<dbReference type="AlphaFoldDB" id="A0A4R6DCE2"/>
<feature type="compositionally biased region" description="Low complexity" evidence="1">
    <location>
        <begin position="134"/>
        <end position="143"/>
    </location>
</feature>
<dbReference type="EMBL" id="SNVW01000018">
    <property type="protein sequence ID" value="TDN41568.1"/>
    <property type="molecule type" value="Genomic_DNA"/>
</dbReference>
<sequence length="196" mass="19825">MGNAADSGIVTGQHASCAAIGTARAAAAGVHIRRARSSVSGGPSTTIPLVASTDRTKANERAYQGSTTSIPATARPMSGTPRTGRPVRWTTSTTIAITVARTIDGSGRTSTTNASRSTTATAARAYRGNPRARPTTTTSPTTTAQFAPDTAVRWVSAEVSIADSVSASSPLRSPIASPRRSDAPGSGRGSVTVTNA</sequence>
<gene>
    <name evidence="2" type="ORF">EDF64_11814</name>
</gene>
<feature type="region of interest" description="Disordered" evidence="1">
    <location>
        <begin position="105"/>
        <end position="145"/>
    </location>
</feature>
<feature type="compositionally biased region" description="Low complexity" evidence="1">
    <location>
        <begin position="108"/>
        <end position="125"/>
    </location>
</feature>
<feature type="region of interest" description="Disordered" evidence="1">
    <location>
        <begin position="163"/>
        <end position="196"/>
    </location>
</feature>
<evidence type="ECO:0000256" key="1">
    <source>
        <dbReference type="SAM" id="MobiDB-lite"/>
    </source>
</evidence>
<protein>
    <submittedName>
        <fullName evidence="2">Uncharacterized protein</fullName>
    </submittedName>
</protein>